<dbReference type="AlphaFoldDB" id="A0A9N9WD48"/>
<sequence>MSQKPKRDRGANYTAEEKALLADLVFQYKDIVDSKTLGGAFLLKKKEAWKAITTKYNSNSTTGPRETEQLKVLYDNMKQKSRKKVGELNNSEQNIGSECVIDDALKQALQHMKEDKVQMNKSCSSDWKPQVMDSDTNIPYSMHNHIEPLTNPYDSASIFFKDEDAGTNCTEPVQIIEVDPLNPPVSNLQTVRDCMSDESLVMDQNNIRSPPLRVLASASRKINKGVTPQNTKSTTTSETFKKLYFKKKCQNAKLEQKKIMIEVMHLKKEHQLKIHTTSTAAPVSPKITPPISPSVPISSSSLQSTILDEQCFE</sequence>
<evidence type="ECO:0000256" key="3">
    <source>
        <dbReference type="ARBA" id="ARBA00023015"/>
    </source>
</evidence>
<evidence type="ECO:0000256" key="2">
    <source>
        <dbReference type="ARBA" id="ARBA00016807"/>
    </source>
</evidence>
<dbReference type="InterPro" id="IPR028002">
    <property type="entry name" value="Myb_DNA-bind_5"/>
</dbReference>
<evidence type="ECO:0000256" key="6">
    <source>
        <dbReference type="SAM" id="MobiDB-lite"/>
    </source>
</evidence>
<organism evidence="8 9">
    <name type="scientific">Diatraea saccharalis</name>
    <name type="common">sugarcane borer</name>
    <dbReference type="NCBI Taxonomy" id="40085"/>
    <lineage>
        <taxon>Eukaryota</taxon>
        <taxon>Metazoa</taxon>
        <taxon>Ecdysozoa</taxon>
        <taxon>Arthropoda</taxon>
        <taxon>Hexapoda</taxon>
        <taxon>Insecta</taxon>
        <taxon>Pterygota</taxon>
        <taxon>Neoptera</taxon>
        <taxon>Endopterygota</taxon>
        <taxon>Lepidoptera</taxon>
        <taxon>Glossata</taxon>
        <taxon>Ditrysia</taxon>
        <taxon>Pyraloidea</taxon>
        <taxon>Crambidae</taxon>
        <taxon>Crambinae</taxon>
        <taxon>Diatraea</taxon>
    </lineage>
</organism>
<dbReference type="PANTHER" id="PTHR21411">
    <property type="entry name" value="APONTIC"/>
    <property type="match status" value="1"/>
</dbReference>
<dbReference type="Pfam" id="PF13873">
    <property type="entry name" value="Myb_DNA-bind_5"/>
    <property type="match status" value="1"/>
</dbReference>
<dbReference type="OrthoDB" id="6340111at2759"/>
<evidence type="ECO:0000256" key="5">
    <source>
        <dbReference type="ARBA" id="ARBA00025466"/>
    </source>
</evidence>
<keyword evidence="3" id="KW-0805">Transcription regulation</keyword>
<evidence type="ECO:0000259" key="7">
    <source>
        <dbReference type="Pfam" id="PF13873"/>
    </source>
</evidence>
<evidence type="ECO:0000256" key="4">
    <source>
        <dbReference type="ARBA" id="ARBA00023163"/>
    </source>
</evidence>
<keyword evidence="4" id="KW-0804">Transcription</keyword>
<feature type="domain" description="Myb/SANT-like DNA-binding" evidence="7">
    <location>
        <begin position="9"/>
        <end position="85"/>
    </location>
</feature>
<proteinExistence type="predicted"/>
<comment type="function">
    <text evidence="5">Involved in transvection phenomena (= synapsis-dependent gene expression), where the synaptic pairing of chromosomes carrying genes with which zeste interacts influences the expression of these genes. Zeste binds to DNA and stimulates transcription from a nearby promoter.</text>
</comment>
<dbReference type="PANTHER" id="PTHR21411:SF0">
    <property type="entry name" value="REGULATORY PROTEIN ZESTE"/>
    <property type="match status" value="1"/>
</dbReference>
<gene>
    <name evidence="8" type="ORF">DIATSA_LOCUS5916</name>
</gene>
<name>A0A9N9WD48_9NEOP</name>
<accession>A0A9N9WD48</accession>
<comment type="subunit">
    <text evidence="1">Self-associates forming complexes of several hundred monomers.</text>
</comment>
<reference evidence="8" key="1">
    <citation type="submission" date="2021-12" db="EMBL/GenBank/DDBJ databases">
        <authorList>
            <person name="King R."/>
        </authorList>
    </citation>
    <scope>NUCLEOTIDE SEQUENCE</scope>
</reference>
<evidence type="ECO:0000313" key="9">
    <source>
        <dbReference type="Proteomes" id="UP001153714"/>
    </source>
</evidence>
<evidence type="ECO:0000313" key="8">
    <source>
        <dbReference type="EMBL" id="CAG9788078.1"/>
    </source>
</evidence>
<dbReference type="Proteomes" id="UP001153714">
    <property type="component" value="Chromosome 19"/>
</dbReference>
<evidence type="ECO:0000256" key="1">
    <source>
        <dbReference type="ARBA" id="ARBA00011764"/>
    </source>
</evidence>
<feature type="region of interest" description="Disordered" evidence="6">
    <location>
        <begin position="275"/>
        <end position="299"/>
    </location>
</feature>
<reference evidence="8" key="2">
    <citation type="submission" date="2022-10" db="EMBL/GenBank/DDBJ databases">
        <authorList>
            <consortium name="ENA_rothamsted_submissions"/>
            <consortium name="culmorum"/>
            <person name="King R."/>
        </authorList>
    </citation>
    <scope>NUCLEOTIDE SEQUENCE</scope>
</reference>
<keyword evidence="9" id="KW-1185">Reference proteome</keyword>
<dbReference type="EMBL" id="OU893350">
    <property type="protein sequence ID" value="CAG9788078.1"/>
    <property type="molecule type" value="Genomic_DNA"/>
</dbReference>
<protein>
    <recommendedName>
        <fullName evidence="2">Regulatory protein zeste</fullName>
    </recommendedName>
</protein>